<evidence type="ECO:0000313" key="2">
    <source>
        <dbReference type="EMBL" id="CAG8456538.1"/>
    </source>
</evidence>
<accession>A0A9N8YZR3</accession>
<organism evidence="2 3">
    <name type="scientific">Funneliformis caledonium</name>
    <dbReference type="NCBI Taxonomy" id="1117310"/>
    <lineage>
        <taxon>Eukaryota</taxon>
        <taxon>Fungi</taxon>
        <taxon>Fungi incertae sedis</taxon>
        <taxon>Mucoromycota</taxon>
        <taxon>Glomeromycotina</taxon>
        <taxon>Glomeromycetes</taxon>
        <taxon>Glomerales</taxon>
        <taxon>Glomeraceae</taxon>
        <taxon>Funneliformis</taxon>
    </lineage>
</organism>
<feature type="region of interest" description="Disordered" evidence="1">
    <location>
        <begin position="58"/>
        <end position="93"/>
    </location>
</feature>
<reference evidence="2" key="1">
    <citation type="submission" date="2021-06" db="EMBL/GenBank/DDBJ databases">
        <authorList>
            <person name="Kallberg Y."/>
            <person name="Tangrot J."/>
            <person name="Rosling A."/>
        </authorList>
    </citation>
    <scope>NUCLEOTIDE SEQUENCE</scope>
    <source>
        <strain evidence="2">UK204</strain>
    </source>
</reference>
<name>A0A9N8YZR3_9GLOM</name>
<gene>
    <name evidence="2" type="ORF">FCALED_LOCUS1528</name>
</gene>
<feature type="compositionally biased region" description="Basic and acidic residues" evidence="1">
    <location>
        <begin position="1"/>
        <end position="17"/>
    </location>
</feature>
<protein>
    <submittedName>
        <fullName evidence="2">1380_t:CDS:1</fullName>
    </submittedName>
</protein>
<dbReference type="Proteomes" id="UP000789570">
    <property type="component" value="Unassembled WGS sequence"/>
</dbReference>
<sequence length="93" mass="10978">MAMRQLREEYEMRDFDSKIQGTGDEEPPRQVNHTRRSADVSDVMTMRELREEHFDLVNGFSPDAKTSEKSVSWRRPPDNYPEQREPDGRMGFS</sequence>
<evidence type="ECO:0000313" key="3">
    <source>
        <dbReference type="Proteomes" id="UP000789570"/>
    </source>
</evidence>
<dbReference type="AlphaFoldDB" id="A0A9N8YZR3"/>
<dbReference type="EMBL" id="CAJVPQ010000200">
    <property type="protein sequence ID" value="CAG8456538.1"/>
    <property type="molecule type" value="Genomic_DNA"/>
</dbReference>
<comment type="caution">
    <text evidence="2">The sequence shown here is derived from an EMBL/GenBank/DDBJ whole genome shotgun (WGS) entry which is preliminary data.</text>
</comment>
<proteinExistence type="predicted"/>
<evidence type="ECO:0000256" key="1">
    <source>
        <dbReference type="SAM" id="MobiDB-lite"/>
    </source>
</evidence>
<keyword evidence="3" id="KW-1185">Reference proteome</keyword>
<feature type="compositionally biased region" description="Basic and acidic residues" evidence="1">
    <location>
        <begin position="75"/>
        <end position="93"/>
    </location>
</feature>
<feature type="region of interest" description="Disordered" evidence="1">
    <location>
        <begin position="1"/>
        <end position="42"/>
    </location>
</feature>